<evidence type="ECO:0000256" key="5">
    <source>
        <dbReference type="ARBA" id="ARBA00047422"/>
    </source>
</evidence>
<evidence type="ECO:0000256" key="6">
    <source>
        <dbReference type="PROSITE-ProRule" id="PRU01016"/>
    </source>
</evidence>
<accession>A0ABU9IK56</accession>
<dbReference type="InterPro" id="IPR000551">
    <property type="entry name" value="MerR-type_HTH_dom"/>
</dbReference>
<evidence type="ECO:0000256" key="3">
    <source>
        <dbReference type="ARBA" id="ARBA00022691"/>
    </source>
</evidence>
<keyword evidence="3 6" id="KW-0949">S-adenosyl-L-methionine</keyword>
<dbReference type="InterPro" id="IPR050390">
    <property type="entry name" value="C5-Methyltransferase"/>
</dbReference>
<dbReference type="RefSeq" id="WP_341689829.1">
    <property type="nucleotide sequence ID" value="NZ_JBBYHS010000003.1"/>
</dbReference>
<protein>
    <recommendedName>
        <fullName evidence="8">Cytosine-specific methyltransferase</fullName>
        <ecNumber evidence="8">2.1.1.37</ecNumber>
    </recommendedName>
</protein>
<dbReference type="PANTHER" id="PTHR10629:SF52">
    <property type="entry name" value="DNA (CYTOSINE-5)-METHYLTRANSFERASE 1"/>
    <property type="match status" value="1"/>
</dbReference>
<dbReference type="SUPFAM" id="SSF46955">
    <property type="entry name" value="Putative DNA-binding domain"/>
    <property type="match status" value="1"/>
</dbReference>
<feature type="domain" description="HTH merR-type" evidence="9">
    <location>
        <begin position="10"/>
        <end position="45"/>
    </location>
</feature>
<dbReference type="PRINTS" id="PR00105">
    <property type="entry name" value="C5METTRFRASE"/>
</dbReference>
<dbReference type="InterPro" id="IPR029063">
    <property type="entry name" value="SAM-dependent_MTases_sf"/>
</dbReference>
<keyword evidence="4" id="KW-0680">Restriction system</keyword>
<dbReference type="Gene3D" id="1.10.1660.10">
    <property type="match status" value="1"/>
</dbReference>
<dbReference type="PROSITE" id="PS00095">
    <property type="entry name" value="C5_MTASE_2"/>
    <property type="match status" value="1"/>
</dbReference>
<keyword evidence="1 6" id="KW-0489">Methyltransferase</keyword>
<dbReference type="Gene3D" id="3.40.50.150">
    <property type="entry name" value="Vaccinia Virus protein VP39"/>
    <property type="match status" value="1"/>
</dbReference>
<dbReference type="PROSITE" id="PS00094">
    <property type="entry name" value="C5_MTASE_1"/>
    <property type="match status" value="1"/>
</dbReference>
<evidence type="ECO:0000256" key="7">
    <source>
        <dbReference type="RuleBase" id="RU000416"/>
    </source>
</evidence>
<evidence type="ECO:0000256" key="2">
    <source>
        <dbReference type="ARBA" id="ARBA00022679"/>
    </source>
</evidence>
<dbReference type="InterPro" id="IPR018117">
    <property type="entry name" value="C5_DNA_meth_AS"/>
</dbReference>
<dbReference type="Pfam" id="PF00376">
    <property type="entry name" value="MerR"/>
    <property type="match status" value="1"/>
</dbReference>
<comment type="similarity">
    <text evidence="6 7">Belongs to the class I-like SAM-binding methyltransferase superfamily. C5-methyltransferase family.</text>
</comment>
<evidence type="ECO:0000256" key="8">
    <source>
        <dbReference type="RuleBase" id="RU000417"/>
    </source>
</evidence>
<dbReference type="InterPro" id="IPR031303">
    <property type="entry name" value="C5_meth_CS"/>
</dbReference>
<dbReference type="NCBIfam" id="TIGR00675">
    <property type="entry name" value="dcm"/>
    <property type="match status" value="1"/>
</dbReference>
<evidence type="ECO:0000259" key="9">
    <source>
        <dbReference type="Pfam" id="PF00376"/>
    </source>
</evidence>
<keyword evidence="2 6" id="KW-0808">Transferase</keyword>
<dbReference type="Gene3D" id="3.90.120.10">
    <property type="entry name" value="DNA Methylase, subunit A, domain 2"/>
    <property type="match status" value="1"/>
</dbReference>
<dbReference type="PANTHER" id="PTHR10629">
    <property type="entry name" value="CYTOSINE-SPECIFIC METHYLTRANSFERASE"/>
    <property type="match status" value="1"/>
</dbReference>
<proteinExistence type="inferred from homology"/>
<dbReference type="Pfam" id="PF00145">
    <property type="entry name" value="DNA_methylase"/>
    <property type="match status" value="1"/>
</dbReference>
<dbReference type="SUPFAM" id="SSF53335">
    <property type="entry name" value="S-adenosyl-L-methionine-dependent methyltransferases"/>
    <property type="match status" value="1"/>
</dbReference>
<dbReference type="Proteomes" id="UP001485226">
    <property type="component" value="Unassembled WGS sequence"/>
</dbReference>
<feature type="active site" evidence="6">
    <location>
        <position position="148"/>
    </location>
</feature>
<organism evidence="10 11">
    <name type="scientific">Flavobacterium calami</name>
    <dbReference type="NCBI Taxonomy" id="3139144"/>
    <lineage>
        <taxon>Bacteria</taxon>
        <taxon>Pseudomonadati</taxon>
        <taxon>Bacteroidota</taxon>
        <taxon>Flavobacteriia</taxon>
        <taxon>Flavobacteriales</taxon>
        <taxon>Flavobacteriaceae</taxon>
        <taxon>Flavobacterium</taxon>
    </lineage>
</organism>
<sequence>MVMGDYISLSEASELLGKSKETLRRWDNEGKLSAVREPMSNYRMYKRSEINNLFSSFIDDDIQETISNHVIPENNYTVLELFAGAGGLAIGMEKAGLKCVALNEIDKWACETLRANRPNWNVLEGDIKQFNFSEYHNKADVVTGGFPCQAFSYAGKKLGLADARGTLFYEFARVVKEVNPPICIGENVRGLLNHDNGKTLQGMISILDEIGYNVVPIQVLKAINFNVPQKRERLILVGIRKDINVKYEYPKPYKKIYNLKDALKKGDLFDCDVPNSGGSKYPKSKVEVLKLVPQKGYWRDLPIEIQKEFMGGSFYLGGGKTGIARRIGWDEPCLTLTCSPAQKQTERCHPEETRPFTVREYARIQTFPDDWEFSGSVAQQYKQIGNAVPVNLGKEVGYSIIKFLNQYYDSLNSKS</sequence>
<reference evidence="10 11" key="1">
    <citation type="submission" date="2024-04" db="EMBL/GenBank/DDBJ databases">
        <title>Flavobacterium sp. DGU38 16S ribosomal RNA gene Genome sequencing and assembly.</title>
        <authorList>
            <person name="Park S."/>
        </authorList>
    </citation>
    <scope>NUCLEOTIDE SEQUENCE [LARGE SCALE GENOMIC DNA]</scope>
    <source>
        <strain evidence="10 11">DGU38</strain>
    </source>
</reference>
<evidence type="ECO:0000313" key="11">
    <source>
        <dbReference type="Proteomes" id="UP001485226"/>
    </source>
</evidence>
<dbReference type="PROSITE" id="PS51679">
    <property type="entry name" value="SAM_MT_C5"/>
    <property type="match status" value="1"/>
</dbReference>
<comment type="caution">
    <text evidence="10">The sequence shown here is derived from an EMBL/GenBank/DDBJ whole genome shotgun (WGS) entry which is preliminary data.</text>
</comment>
<name>A0ABU9IK56_9FLAO</name>
<keyword evidence="11" id="KW-1185">Reference proteome</keyword>
<dbReference type="GO" id="GO:0032259">
    <property type="term" value="P:methylation"/>
    <property type="evidence" value="ECO:0007669"/>
    <property type="project" value="UniProtKB-KW"/>
</dbReference>
<gene>
    <name evidence="10" type="primary">dcm</name>
    <name evidence="10" type="ORF">AAEO57_03365</name>
</gene>
<evidence type="ECO:0000256" key="4">
    <source>
        <dbReference type="ARBA" id="ARBA00022747"/>
    </source>
</evidence>
<evidence type="ECO:0000256" key="1">
    <source>
        <dbReference type="ARBA" id="ARBA00022603"/>
    </source>
</evidence>
<dbReference type="InterPro" id="IPR009061">
    <property type="entry name" value="DNA-bd_dom_put_sf"/>
</dbReference>
<dbReference type="GO" id="GO:0003886">
    <property type="term" value="F:DNA (cytosine-5-)-methyltransferase activity"/>
    <property type="evidence" value="ECO:0007669"/>
    <property type="project" value="UniProtKB-EC"/>
</dbReference>
<dbReference type="CDD" id="cd00315">
    <property type="entry name" value="Cyt_C5_DNA_methylase"/>
    <property type="match status" value="1"/>
</dbReference>
<dbReference type="InterPro" id="IPR001525">
    <property type="entry name" value="C5_MeTfrase"/>
</dbReference>
<comment type="catalytic activity">
    <reaction evidence="5 8">
        <text>a 2'-deoxycytidine in DNA + S-adenosyl-L-methionine = a 5-methyl-2'-deoxycytidine in DNA + S-adenosyl-L-homocysteine + H(+)</text>
        <dbReference type="Rhea" id="RHEA:13681"/>
        <dbReference type="Rhea" id="RHEA-COMP:11369"/>
        <dbReference type="Rhea" id="RHEA-COMP:11370"/>
        <dbReference type="ChEBI" id="CHEBI:15378"/>
        <dbReference type="ChEBI" id="CHEBI:57856"/>
        <dbReference type="ChEBI" id="CHEBI:59789"/>
        <dbReference type="ChEBI" id="CHEBI:85452"/>
        <dbReference type="ChEBI" id="CHEBI:85454"/>
        <dbReference type="EC" id="2.1.1.37"/>
    </reaction>
</comment>
<evidence type="ECO:0000313" key="10">
    <source>
        <dbReference type="EMBL" id="MEL1252801.1"/>
    </source>
</evidence>
<dbReference type="EC" id="2.1.1.37" evidence="8"/>
<dbReference type="EMBL" id="JBBYHS010000003">
    <property type="protein sequence ID" value="MEL1252801.1"/>
    <property type="molecule type" value="Genomic_DNA"/>
</dbReference>
<dbReference type="CDD" id="cd04762">
    <property type="entry name" value="HTH_MerR-trunc"/>
    <property type="match status" value="1"/>
</dbReference>